<comment type="caution">
    <text evidence="1">The sequence shown here is derived from an EMBL/GenBank/DDBJ whole genome shotgun (WGS) entry which is preliminary data.</text>
</comment>
<accession>A0A930UWS6</accession>
<evidence type="ECO:0000313" key="2">
    <source>
        <dbReference type="Proteomes" id="UP000656804"/>
    </source>
</evidence>
<gene>
    <name evidence="1" type="ORF">ISG29_11405</name>
</gene>
<name>A0A930UWS6_9ACTN</name>
<keyword evidence="2" id="KW-1185">Reference proteome</keyword>
<dbReference type="EMBL" id="JADIVZ010000004">
    <property type="protein sequence ID" value="MBF4162298.1"/>
    <property type="molecule type" value="Genomic_DNA"/>
</dbReference>
<dbReference type="RefSeq" id="WP_194503526.1">
    <property type="nucleotide sequence ID" value="NZ_JADIVZ010000004.1"/>
</dbReference>
<evidence type="ECO:0000313" key="1">
    <source>
        <dbReference type="EMBL" id="MBF4162298.1"/>
    </source>
</evidence>
<organism evidence="1 2">
    <name type="scientific">Nocardioides acrostichi</name>
    <dbReference type="NCBI Taxonomy" id="2784339"/>
    <lineage>
        <taxon>Bacteria</taxon>
        <taxon>Bacillati</taxon>
        <taxon>Actinomycetota</taxon>
        <taxon>Actinomycetes</taxon>
        <taxon>Propionibacteriales</taxon>
        <taxon>Nocardioidaceae</taxon>
        <taxon>Nocardioides</taxon>
    </lineage>
</organism>
<dbReference type="AlphaFoldDB" id="A0A930UWS6"/>
<proteinExistence type="predicted"/>
<sequence length="82" mass="9337">MSLPDQPPTFREPTPSERPWVWRLLGVDGSEIGAESERFVSQADAESWLGEEWQRLVEEGVETVVLLEIDREVYGPMALTVH</sequence>
<protein>
    <submittedName>
        <fullName evidence="1">Uncharacterized protein</fullName>
    </submittedName>
</protein>
<dbReference type="Proteomes" id="UP000656804">
    <property type="component" value="Unassembled WGS sequence"/>
</dbReference>
<reference evidence="1" key="1">
    <citation type="submission" date="2020-11" db="EMBL/GenBank/DDBJ databases">
        <title>Nocardioides sp. CBS4Y-1, whole genome shotgun sequence.</title>
        <authorList>
            <person name="Tuo L."/>
        </authorList>
    </citation>
    <scope>NUCLEOTIDE SEQUENCE</scope>
    <source>
        <strain evidence="1">CBS4Y-1</strain>
    </source>
</reference>